<name>A0A0E9NPF5_SAICN</name>
<dbReference type="InterPro" id="IPR001680">
    <property type="entry name" value="WD40_rpt"/>
</dbReference>
<accession>A0A0E9NPF5</accession>
<comment type="caution">
    <text evidence="2">The sequence shown here is derived from an EMBL/GenBank/DDBJ whole genome shotgun (WGS) entry which is preliminary data.</text>
</comment>
<dbReference type="GO" id="GO:0032040">
    <property type="term" value="C:small-subunit processome"/>
    <property type="evidence" value="ECO:0007669"/>
    <property type="project" value="TreeGrafter"/>
</dbReference>
<dbReference type="STRING" id="698492.A0A0E9NPF5"/>
<dbReference type="OMA" id="STYITEW"/>
<dbReference type="InterPro" id="IPR036322">
    <property type="entry name" value="WD40_repeat_dom_sf"/>
</dbReference>
<dbReference type="RefSeq" id="XP_019022271.1">
    <property type="nucleotide sequence ID" value="XM_019171762.1"/>
</dbReference>
<dbReference type="GO" id="GO:0034455">
    <property type="term" value="C:t-UTP complex"/>
    <property type="evidence" value="ECO:0007669"/>
    <property type="project" value="TreeGrafter"/>
</dbReference>
<evidence type="ECO:0000313" key="2">
    <source>
        <dbReference type="EMBL" id="GAO51310.1"/>
    </source>
</evidence>
<dbReference type="EMBL" id="BACD03000044">
    <property type="protein sequence ID" value="GAO51310.1"/>
    <property type="molecule type" value="Genomic_DNA"/>
</dbReference>
<dbReference type="PANTHER" id="PTHR44163">
    <property type="entry name" value="U3 SMALL NUCLEOLAR RNA-ASSOCIATED PROTEIN 4 HOMOLOG"/>
    <property type="match status" value="1"/>
</dbReference>
<feature type="compositionally biased region" description="Acidic residues" evidence="1">
    <location>
        <begin position="785"/>
        <end position="797"/>
    </location>
</feature>
<dbReference type="SMART" id="SM00320">
    <property type="entry name" value="WD40"/>
    <property type="match status" value="9"/>
</dbReference>
<dbReference type="Gene3D" id="2.130.10.10">
    <property type="entry name" value="YVTN repeat-like/Quinoprotein amine dehydrogenase"/>
    <property type="match status" value="3"/>
</dbReference>
<reference evidence="2 3" key="1">
    <citation type="journal article" date="2011" name="J. Gen. Appl. Microbiol.">
        <title>Draft genome sequencing of the enigmatic yeast Saitoella complicata.</title>
        <authorList>
            <person name="Nishida H."/>
            <person name="Hamamoto M."/>
            <person name="Sugiyama J."/>
        </authorList>
    </citation>
    <scope>NUCLEOTIDE SEQUENCE [LARGE SCALE GENOMIC DNA]</scope>
    <source>
        <strain evidence="2 3">NRRL Y-17804</strain>
    </source>
</reference>
<dbReference type="GO" id="GO:0000462">
    <property type="term" value="P:maturation of SSU-rRNA from tricistronic rRNA transcript (SSU-rRNA, 5.8S rRNA, LSU-rRNA)"/>
    <property type="evidence" value="ECO:0007669"/>
    <property type="project" value="InterPro"/>
</dbReference>
<sequence length="855" mass="94465">MPAEDIEMTDAVLVAATSAEVVVANGKRKPSGAQIKKARKEALLTEEEIEKALEQTKHRVHRRKKNLHIHRCRFVDWTPSTITTLAFSHRGKGHGGIPQGLRLAVGRANGDIDIWNPKLEWVHETTLKGGENRSIEGLAWSTADPSSPPRLFSIGFSTYITEWDLQTGRAIANLDCSAGAIWSIVADPHSPQLVVGCDDGSIVVIDISGGPGVMEYARGLSKVEKGRVLSLAWKGKSQIVGGCSDSALRVWDLEAPQGQMRTKMKVETVAGAGATLVWAVKVLHDGTIVSGDSTGAVKFWDKHYSLKQSFRLHDADVLTLAENEAGNSVFSAGVDRKTICYRVVNPTLGKWADVASRRFHEHDVRAMASFDCKTKEFLVSAGVDRSIVVNSMSRFMQTNHRTLPAVGQKSVMAVARKARLMMTWTDRGVKVWKLHKLKTSREGKLAPIVTAPQDEAKLVLKMTFKNEENLIAGTISPDGRWIAVGTVNETKVFRLVPKKGGKSGYAVMKIDVPELKEQGVHLLSFAQTKGSGESEETQSTPRLLIVTPDNEIVGVDMLALEEGAGDAVEELERPPVPAPAPQVPVDGEIVRKMPTHTENISHITVSLDGSYFAIIDLAQNITIYSLSKWGSFIQLPRAPAPVTAATFRTGAKDVGPTFVITTADMKVLEYDLATASLTEWSRTQAPNLPEDFTILRDKCVGMFFDPADRRTCWLWGAAWLAHIKMHVEMPKPTMRPGQAKRKIDDEQESFHQPQPVTNGKLKRSKKKEAKSVNAQLLERRQDANGDVEMDDSNEGEVDGVVSREEREKPFWITYKYRPMLTVDALAPGEFVVVERPVFDMLESEVARFHRHEYGQ</sequence>
<proteinExistence type="predicted"/>
<protein>
    <submittedName>
        <fullName evidence="2">Uncharacterized protein</fullName>
    </submittedName>
</protein>
<reference evidence="2 3" key="3">
    <citation type="journal article" date="2015" name="Genome Announc.">
        <title>Draft Genome Sequence of the Archiascomycetous Yeast Saitoella complicata.</title>
        <authorList>
            <person name="Yamauchi K."/>
            <person name="Kondo S."/>
            <person name="Hamamoto M."/>
            <person name="Takahashi Y."/>
            <person name="Ogura Y."/>
            <person name="Hayashi T."/>
            <person name="Nishida H."/>
        </authorList>
    </citation>
    <scope>NUCLEOTIDE SEQUENCE [LARGE SCALE GENOMIC DNA]</scope>
    <source>
        <strain evidence="2 3">NRRL Y-17804</strain>
    </source>
</reference>
<gene>
    <name evidence="2" type="ORF">G7K_5415-t1</name>
</gene>
<dbReference type="InterPro" id="IPR046351">
    <property type="entry name" value="UTP4"/>
</dbReference>
<dbReference type="Pfam" id="PF00400">
    <property type="entry name" value="WD40"/>
    <property type="match status" value="1"/>
</dbReference>
<dbReference type="InterPro" id="IPR015943">
    <property type="entry name" value="WD40/YVTN_repeat-like_dom_sf"/>
</dbReference>
<feature type="region of interest" description="Disordered" evidence="1">
    <location>
        <begin position="731"/>
        <end position="800"/>
    </location>
</feature>
<dbReference type="Proteomes" id="UP000033140">
    <property type="component" value="Unassembled WGS sequence"/>
</dbReference>
<dbReference type="OrthoDB" id="8883818at2759"/>
<organism evidence="2 3">
    <name type="scientific">Saitoella complicata (strain BCRC 22490 / CBS 7301 / JCM 7358 / NBRC 10748 / NRRL Y-17804)</name>
    <dbReference type="NCBI Taxonomy" id="698492"/>
    <lineage>
        <taxon>Eukaryota</taxon>
        <taxon>Fungi</taxon>
        <taxon>Dikarya</taxon>
        <taxon>Ascomycota</taxon>
        <taxon>Taphrinomycotina</taxon>
        <taxon>Taphrinomycotina incertae sedis</taxon>
        <taxon>Saitoella</taxon>
    </lineage>
</organism>
<keyword evidence="3" id="KW-1185">Reference proteome</keyword>
<dbReference type="GO" id="GO:0030686">
    <property type="term" value="C:90S preribosome"/>
    <property type="evidence" value="ECO:0007669"/>
    <property type="project" value="InterPro"/>
</dbReference>
<reference evidence="2 3" key="2">
    <citation type="journal article" date="2014" name="J. Gen. Appl. Microbiol.">
        <title>The early diverging ascomycetous budding yeast Saitoella complicata has three histone deacetylases belonging to the Clr6, Hos2, and Rpd3 lineages.</title>
        <authorList>
            <person name="Nishida H."/>
            <person name="Matsumoto T."/>
            <person name="Kondo S."/>
            <person name="Hamamoto M."/>
            <person name="Yoshikawa H."/>
        </authorList>
    </citation>
    <scope>NUCLEOTIDE SEQUENCE [LARGE SCALE GENOMIC DNA]</scope>
    <source>
        <strain evidence="2 3">NRRL Y-17804</strain>
    </source>
</reference>
<dbReference type="AlphaFoldDB" id="A0A0E9NPF5"/>
<dbReference type="PANTHER" id="PTHR44163:SF1">
    <property type="entry name" value="U3 SMALL NUCLEOLAR RNA-ASSOCIATED PROTEIN 4 HOMOLOG"/>
    <property type="match status" value="1"/>
</dbReference>
<evidence type="ECO:0000256" key="1">
    <source>
        <dbReference type="SAM" id="MobiDB-lite"/>
    </source>
</evidence>
<dbReference type="GO" id="GO:0003723">
    <property type="term" value="F:RNA binding"/>
    <property type="evidence" value="ECO:0007669"/>
    <property type="project" value="TreeGrafter"/>
</dbReference>
<dbReference type="SUPFAM" id="SSF50978">
    <property type="entry name" value="WD40 repeat-like"/>
    <property type="match status" value="2"/>
</dbReference>
<evidence type="ECO:0000313" key="3">
    <source>
        <dbReference type="Proteomes" id="UP000033140"/>
    </source>
</evidence>